<dbReference type="InterPro" id="IPR012341">
    <property type="entry name" value="6hp_glycosidase-like_sf"/>
</dbReference>
<dbReference type="GO" id="GO:0003824">
    <property type="term" value="F:catalytic activity"/>
    <property type="evidence" value="ECO:0007669"/>
    <property type="project" value="UniProtKB-ARBA"/>
</dbReference>
<name>A0AAD5HAA1_UMBRA</name>
<accession>A0AAD5HAA1</accession>
<evidence type="ECO:0000313" key="1">
    <source>
        <dbReference type="EMBL" id="KAI8574938.1"/>
    </source>
</evidence>
<reference evidence="1" key="2">
    <citation type="journal article" date="2022" name="Proc. Natl. Acad. Sci. U.S.A.">
        <title>Diploid-dominant life cycles characterize the early evolution of Fungi.</title>
        <authorList>
            <person name="Amses K.R."/>
            <person name="Simmons D.R."/>
            <person name="Longcore J.E."/>
            <person name="Mondo S.J."/>
            <person name="Seto K."/>
            <person name="Jeronimo G.H."/>
            <person name="Bonds A.E."/>
            <person name="Quandt C.A."/>
            <person name="Davis W.J."/>
            <person name="Chang Y."/>
            <person name="Federici B.A."/>
            <person name="Kuo A."/>
            <person name="LaButti K."/>
            <person name="Pangilinan J."/>
            <person name="Andreopoulos W."/>
            <person name="Tritt A."/>
            <person name="Riley R."/>
            <person name="Hundley H."/>
            <person name="Johnson J."/>
            <person name="Lipzen A."/>
            <person name="Barry K."/>
            <person name="Lang B.F."/>
            <person name="Cuomo C.A."/>
            <person name="Buchler N.E."/>
            <person name="Grigoriev I.V."/>
            <person name="Spatafora J.W."/>
            <person name="Stajich J.E."/>
            <person name="James T.Y."/>
        </authorList>
    </citation>
    <scope>NUCLEOTIDE SEQUENCE</scope>
    <source>
        <strain evidence="1">AG</strain>
    </source>
</reference>
<keyword evidence="2" id="KW-1185">Reference proteome</keyword>
<comment type="caution">
    <text evidence="1">The sequence shown here is derived from an EMBL/GenBank/DDBJ whole genome shotgun (WGS) entry which is preliminary data.</text>
</comment>
<dbReference type="SUPFAM" id="SSF48208">
    <property type="entry name" value="Six-hairpin glycosidases"/>
    <property type="match status" value="1"/>
</dbReference>
<sequence length="58" mass="6465">MKTCIDGALTNEDGVTILDHATVNNYEHANHRIADHGLVYADYYFLEVGNRLIDMGLA</sequence>
<protein>
    <submittedName>
        <fullName evidence="1">Uncharacterized protein</fullName>
    </submittedName>
</protein>
<dbReference type="GeneID" id="75918083"/>
<dbReference type="Proteomes" id="UP001206595">
    <property type="component" value="Unassembled WGS sequence"/>
</dbReference>
<dbReference type="AlphaFoldDB" id="A0AAD5HAA1"/>
<evidence type="ECO:0000313" key="2">
    <source>
        <dbReference type="Proteomes" id="UP001206595"/>
    </source>
</evidence>
<dbReference type="RefSeq" id="XP_051439944.1">
    <property type="nucleotide sequence ID" value="XM_051592741.1"/>
</dbReference>
<dbReference type="EMBL" id="MU621025">
    <property type="protein sequence ID" value="KAI8574938.1"/>
    <property type="molecule type" value="Genomic_DNA"/>
</dbReference>
<proteinExistence type="predicted"/>
<gene>
    <name evidence="1" type="ORF">K450DRAFT_264022</name>
</gene>
<reference evidence="1" key="1">
    <citation type="submission" date="2021-06" db="EMBL/GenBank/DDBJ databases">
        <authorList>
            <consortium name="DOE Joint Genome Institute"/>
            <person name="Mondo S.J."/>
            <person name="Amses K.R."/>
            <person name="Simmons D.R."/>
            <person name="Longcore J.E."/>
            <person name="Seto K."/>
            <person name="Alves G.H."/>
            <person name="Bonds A.E."/>
            <person name="Quandt C.A."/>
            <person name="Davis W.J."/>
            <person name="Chang Y."/>
            <person name="Letcher P.M."/>
            <person name="Powell M.J."/>
            <person name="Kuo A."/>
            <person name="Labutti K."/>
            <person name="Pangilinan J."/>
            <person name="Andreopoulos W."/>
            <person name="Tritt A."/>
            <person name="Riley R."/>
            <person name="Hundley H."/>
            <person name="Johnson J."/>
            <person name="Lipzen A."/>
            <person name="Barry K."/>
            <person name="Berbee M.L."/>
            <person name="Buchler N.E."/>
            <person name="Grigoriev I.V."/>
            <person name="Spatafora J.W."/>
            <person name="Stajich J.E."/>
            <person name="James T.Y."/>
        </authorList>
    </citation>
    <scope>NUCLEOTIDE SEQUENCE</scope>
    <source>
        <strain evidence="1">AG</strain>
    </source>
</reference>
<dbReference type="GO" id="GO:0005975">
    <property type="term" value="P:carbohydrate metabolic process"/>
    <property type="evidence" value="ECO:0007669"/>
    <property type="project" value="InterPro"/>
</dbReference>
<dbReference type="InterPro" id="IPR008928">
    <property type="entry name" value="6-hairpin_glycosidase_sf"/>
</dbReference>
<dbReference type="Gene3D" id="1.50.10.10">
    <property type="match status" value="1"/>
</dbReference>
<organism evidence="1 2">
    <name type="scientific">Umbelopsis ramanniana AG</name>
    <dbReference type="NCBI Taxonomy" id="1314678"/>
    <lineage>
        <taxon>Eukaryota</taxon>
        <taxon>Fungi</taxon>
        <taxon>Fungi incertae sedis</taxon>
        <taxon>Mucoromycota</taxon>
        <taxon>Mucoromycotina</taxon>
        <taxon>Umbelopsidomycetes</taxon>
        <taxon>Umbelopsidales</taxon>
        <taxon>Umbelopsidaceae</taxon>
        <taxon>Umbelopsis</taxon>
    </lineage>
</organism>